<dbReference type="InterPro" id="IPR019980">
    <property type="entry name" value="Ribosomal_uS13_bac-type"/>
</dbReference>
<dbReference type="GO" id="GO:0015935">
    <property type="term" value="C:small ribosomal subunit"/>
    <property type="evidence" value="ECO:0007669"/>
    <property type="project" value="TreeGrafter"/>
</dbReference>
<dbReference type="PANTHER" id="PTHR10871:SF1">
    <property type="entry name" value="SMALL RIBOSOMAL SUBUNIT PROTEIN US13M"/>
    <property type="match status" value="1"/>
</dbReference>
<comment type="function">
    <text evidence="7">Located at the top of the head of the 30S subunit, it contacts several helices of the 16S rRNA. In the 70S ribosome it contacts the 23S rRNA (bridge B1a) and protein L5 of the 50S subunit (bridge B1b), connecting the 2 subunits; these bridges are implicated in subunit movement. Contacts the tRNAs in the A and P-sites.</text>
</comment>
<keyword evidence="3 7" id="KW-0694">RNA-binding</keyword>
<feature type="compositionally biased region" description="Basic residues" evidence="9">
    <location>
        <begin position="101"/>
        <end position="116"/>
    </location>
</feature>
<feature type="region of interest" description="Disordered" evidence="9">
    <location>
        <begin position="98"/>
        <end position="141"/>
    </location>
</feature>
<keyword evidence="5 7" id="KW-0687">Ribonucleoprotein</keyword>
<evidence type="ECO:0000256" key="6">
    <source>
        <dbReference type="ARBA" id="ARBA00035166"/>
    </source>
</evidence>
<comment type="similarity">
    <text evidence="1 7 8">Belongs to the universal ribosomal protein uS13 family.</text>
</comment>
<dbReference type="InterPro" id="IPR001892">
    <property type="entry name" value="Ribosomal_uS13"/>
</dbReference>
<dbReference type="NCBIfam" id="TIGR03631">
    <property type="entry name" value="uS13_bact"/>
    <property type="match status" value="1"/>
</dbReference>
<dbReference type="Gene3D" id="1.10.8.50">
    <property type="match status" value="1"/>
</dbReference>
<dbReference type="FunFam" id="1.10.8.50:FF:000001">
    <property type="entry name" value="30S ribosomal protein S13"/>
    <property type="match status" value="1"/>
</dbReference>
<dbReference type="SUPFAM" id="SSF46946">
    <property type="entry name" value="S13-like H2TH domain"/>
    <property type="match status" value="1"/>
</dbReference>
<dbReference type="AlphaFoldDB" id="A0A2M8GMA6"/>
<dbReference type="PIRSF" id="PIRSF002134">
    <property type="entry name" value="Ribosomal_S13"/>
    <property type="match status" value="1"/>
</dbReference>
<dbReference type="Pfam" id="PF00416">
    <property type="entry name" value="Ribosomal_S13"/>
    <property type="match status" value="1"/>
</dbReference>
<evidence type="ECO:0000256" key="9">
    <source>
        <dbReference type="SAM" id="MobiDB-lite"/>
    </source>
</evidence>
<evidence type="ECO:0000256" key="7">
    <source>
        <dbReference type="HAMAP-Rule" id="MF_01315"/>
    </source>
</evidence>
<dbReference type="InterPro" id="IPR027437">
    <property type="entry name" value="Rbsml_uS13_C"/>
</dbReference>
<keyword evidence="2 7" id="KW-0699">rRNA-binding</keyword>
<dbReference type="HAMAP" id="MF_01315">
    <property type="entry name" value="Ribosomal_uS13"/>
    <property type="match status" value="1"/>
</dbReference>
<keyword evidence="7" id="KW-0820">tRNA-binding</keyword>
<evidence type="ECO:0000256" key="1">
    <source>
        <dbReference type="ARBA" id="ARBA00008080"/>
    </source>
</evidence>
<dbReference type="GO" id="GO:0006412">
    <property type="term" value="P:translation"/>
    <property type="evidence" value="ECO:0007669"/>
    <property type="project" value="UniProtKB-UniRule"/>
</dbReference>
<gene>
    <name evidence="7" type="primary">rpsM</name>
    <name evidence="10" type="ORF">CO007_03270</name>
</gene>
<evidence type="ECO:0000313" key="10">
    <source>
        <dbReference type="EMBL" id="PJC81682.1"/>
    </source>
</evidence>
<dbReference type="PROSITE" id="PS50159">
    <property type="entry name" value="RIBOSOMAL_S13_2"/>
    <property type="match status" value="1"/>
</dbReference>
<accession>A0A2M8GMA6</accession>
<protein>
    <recommendedName>
        <fullName evidence="6 7">Small ribosomal subunit protein uS13</fullName>
    </recommendedName>
</protein>
<evidence type="ECO:0000313" key="11">
    <source>
        <dbReference type="Proteomes" id="UP000229370"/>
    </source>
</evidence>
<evidence type="ECO:0000256" key="4">
    <source>
        <dbReference type="ARBA" id="ARBA00022980"/>
    </source>
</evidence>
<dbReference type="GO" id="GO:0000049">
    <property type="term" value="F:tRNA binding"/>
    <property type="evidence" value="ECO:0007669"/>
    <property type="project" value="UniProtKB-UniRule"/>
</dbReference>
<dbReference type="PANTHER" id="PTHR10871">
    <property type="entry name" value="30S RIBOSOMAL PROTEIN S13/40S RIBOSOMAL PROTEIN S18"/>
    <property type="match status" value="1"/>
</dbReference>
<comment type="caution">
    <text evidence="10">The sequence shown here is derived from an EMBL/GenBank/DDBJ whole genome shotgun (WGS) entry which is preliminary data.</text>
</comment>
<dbReference type="InterPro" id="IPR010979">
    <property type="entry name" value="Ribosomal_uS13-like_H2TH"/>
</dbReference>
<proteinExistence type="inferred from homology"/>
<evidence type="ECO:0000256" key="3">
    <source>
        <dbReference type="ARBA" id="ARBA00022884"/>
    </source>
</evidence>
<dbReference type="GO" id="GO:0005829">
    <property type="term" value="C:cytosol"/>
    <property type="evidence" value="ECO:0007669"/>
    <property type="project" value="TreeGrafter"/>
</dbReference>
<organism evidence="10 11">
    <name type="scientific">Candidatus Roizmanbacteria bacterium CG_4_8_14_3_um_filter_36_10</name>
    <dbReference type="NCBI Taxonomy" id="1974834"/>
    <lineage>
        <taxon>Bacteria</taxon>
        <taxon>Candidatus Roizmaniibacteriota</taxon>
    </lineage>
</organism>
<dbReference type="Proteomes" id="UP000229370">
    <property type="component" value="Unassembled WGS sequence"/>
</dbReference>
<comment type="subunit">
    <text evidence="7">Part of the 30S ribosomal subunit. Forms a loose heterodimer with protein S19. Forms two bridges to the 50S subunit in the 70S ribosome.</text>
</comment>
<feature type="compositionally biased region" description="Basic and acidic residues" evidence="9">
    <location>
        <begin position="120"/>
        <end position="141"/>
    </location>
</feature>
<name>A0A2M8GMA6_9BACT</name>
<evidence type="ECO:0000256" key="2">
    <source>
        <dbReference type="ARBA" id="ARBA00022730"/>
    </source>
</evidence>
<dbReference type="Gene3D" id="4.10.910.10">
    <property type="entry name" value="30s ribosomal protein s13, domain 2"/>
    <property type="match status" value="1"/>
</dbReference>
<keyword evidence="4 7" id="KW-0689">Ribosomal protein</keyword>
<sequence length="141" mass="16337">MIRVHGIILPDNKEIRYALTLLYGIGFSRADRILDEVKVEKNKKVSQISEDEIKKIVNLIDKEYRIEGDLKEEINANIKVLKDIACYRGIRHIRNLPVKGQRTRSNARTKRGKRKTVGALKKEMWSKLERAGQKTADQKKP</sequence>
<evidence type="ECO:0000256" key="5">
    <source>
        <dbReference type="ARBA" id="ARBA00023274"/>
    </source>
</evidence>
<dbReference type="GO" id="GO:0019843">
    <property type="term" value="F:rRNA binding"/>
    <property type="evidence" value="ECO:0007669"/>
    <property type="project" value="UniProtKB-UniRule"/>
</dbReference>
<dbReference type="EMBL" id="PFQK01000055">
    <property type="protein sequence ID" value="PJC81682.1"/>
    <property type="molecule type" value="Genomic_DNA"/>
</dbReference>
<evidence type="ECO:0000256" key="8">
    <source>
        <dbReference type="RuleBase" id="RU003830"/>
    </source>
</evidence>
<dbReference type="GO" id="GO:0003735">
    <property type="term" value="F:structural constituent of ribosome"/>
    <property type="evidence" value="ECO:0007669"/>
    <property type="project" value="InterPro"/>
</dbReference>
<reference evidence="11" key="1">
    <citation type="submission" date="2017-09" db="EMBL/GenBank/DDBJ databases">
        <title>Depth-based differentiation of microbial function through sediment-hosted aquifers and enrichment of novel symbionts in the deep terrestrial subsurface.</title>
        <authorList>
            <person name="Probst A.J."/>
            <person name="Ladd B."/>
            <person name="Jarett J.K."/>
            <person name="Geller-Mcgrath D.E."/>
            <person name="Sieber C.M.K."/>
            <person name="Emerson J.B."/>
            <person name="Anantharaman K."/>
            <person name="Thomas B.C."/>
            <person name="Malmstrom R."/>
            <person name="Stieglmeier M."/>
            <person name="Klingl A."/>
            <person name="Woyke T."/>
            <person name="Ryan C.M."/>
            <person name="Banfield J.F."/>
        </authorList>
    </citation>
    <scope>NUCLEOTIDE SEQUENCE [LARGE SCALE GENOMIC DNA]</scope>
</reference>